<feature type="domain" description="C2" evidence="13">
    <location>
        <begin position="937"/>
        <end position="1055"/>
    </location>
</feature>
<evidence type="ECO:0000256" key="6">
    <source>
        <dbReference type="ARBA" id="ARBA00022824"/>
    </source>
</evidence>
<evidence type="ECO:0000256" key="8">
    <source>
        <dbReference type="ARBA" id="ARBA00023055"/>
    </source>
</evidence>
<dbReference type="Proteomes" id="UP000789739">
    <property type="component" value="Unassembled WGS sequence"/>
</dbReference>
<evidence type="ECO:0000313" key="16">
    <source>
        <dbReference type="Proteomes" id="UP000789739"/>
    </source>
</evidence>
<keyword evidence="8" id="KW-0445">Lipid transport</keyword>
<dbReference type="CDD" id="cd04052">
    <property type="entry name" value="C2B_Tricalbin-like"/>
    <property type="match status" value="1"/>
</dbReference>
<dbReference type="InterPro" id="IPR056910">
    <property type="entry name" value="TCB1-3_C2"/>
</dbReference>
<dbReference type="PROSITE" id="PS51847">
    <property type="entry name" value="SMP"/>
    <property type="match status" value="1"/>
</dbReference>
<comment type="subcellular location">
    <subcellularLocation>
        <location evidence="1">Endoplasmic reticulum membrane</location>
    </subcellularLocation>
</comment>
<protein>
    <submittedName>
        <fullName evidence="15">11259_t:CDS:1</fullName>
    </submittedName>
</protein>
<dbReference type="OrthoDB" id="1029639at2759"/>
<dbReference type="CDD" id="cd21678">
    <property type="entry name" value="SMP_TCB"/>
    <property type="match status" value="1"/>
</dbReference>
<evidence type="ECO:0000256" key="3">
    <source>
        <dbReference type="ARBA" id="ARBA00022553"/>
    </source>
</evidence>
<dbReference type="AlphaFoldDB" id="A0A9N9G5V8"/>
<evidence type="ECO:0000259" key="14">
    <source>
        <dbReference type="PROSITE" id="PS51847"/>
    </source>
</evidence>
<dbReference type="InterPro" id="IPR052455">
    <property type="entry name" value="Tricalbin_domain"/>
</dbReference>
<proteinExistence type="predicted"/>
<dbReference type="SMART" id="SM00239">
    <property type="entry name" value="C2"/>
    <property type="match status" value="4"/>
</dbReference>
<keyword evidence="7 12" id="KW-1133">Transmembrane helix</keyword>
<keyword evidence="2" id="KW-0813">Transport</keyword>
<evidence type="ECO:0000256" key="9">
    <source>
        <dbReference type="ARBA" id="ARBA00023121"/>
    </source>
</evidence>
<dbReference type="GO" id="GO:0061817">
    <property type="term" value="P:endoplasmic reticulum-plasma membrane tethering"/>
    <property type="evidence" value="ECO:0007669"/>
    <property type="project" value="InterPro"/>
</dbReference>
<evidence type="ECO:0000256" key="2">
    <source>
        <dbReference type="ARBA" id="ARBA00022448"/>
    </source>
</evidence>
<keyword evidence="5" id="KW-0677">Repeat</keyword>
<evidence type="ECO:0000256" key="12">
    <source>
        <dbReference type="SAM" id="Phobius"/>
    </source>
</evidence>
<dbReference type="Gene3D" id="2.60.40.150">
    <property type="entry name" value="C2 domain"/>
    <property type="match status" value="4"/>
</dbReference>
<dbReference type="PANTHER" id="PTHR46980:SF2">
    <property type="entry name" value="TRICALBIN-1-RELATED"/>
    <property type="match status" value="1"/>
</dbReference>
<accession>A0A9N9G5V8</accession>
<dbReference type="Pfam" id="PF24920">
    <property type="entry name" value="C2_TCB1"/>
    <property type="match status" value="1"/>
</dbReference>
<dbReference type="GO" id="GO:0008289">
    <property type="term" value="F:lipid binding"/>
    <property type="evidence" value="ECO:0007669"/>
    <property type="project" value="UniProtKB-KW"/>
</dbReference>
<dbReference type="InterPro" id="IPR000008">
    <property type="entry name" value="C2_dom"/>
</dbReference>
<dbReference type="InterPro" id="IPR031468">
    <property type="entry name" value="SMP_LBD"/>
</dbReference>
<gene>
    <name evidence="15" type="ORF">PBRASI_LOCUS6924</name>
</gene>
<dbReference type="InterPro" id="IPR037765">
    <property type="entry name" value="C2B_Tricalbin"/>
</dbReference>
<feature type="transmembrane region" description="Helical" evidence="12">
    <location>
        <begin position="141"/>
        <end position="174"/>
    </location>
</feature>
<feature type="domain" description="C2" evidence="13">
    <location>
        <begin position="664"/>
        <end position="785"/>
    </location>
</feature>
<dbReference type="PANTHER" id="PTHR46980">
    <property type="entry name" value="TRICALBIN-1-RELATED"/>
    <property type="match status" value="1"/>
</dbReference>
<name>A0A9N9G5V8_9GLOM</name>
<evidence type="ECO:0000256" key="1">
    <source>
        <dbReference type="ARBA" id="ARBA00004586"/>
    </source>
</evidence>
<dbReference type="EMBL" id="CAJVPI010000989">
    <property type="protein sequence ID" value="CAG8587069.1"/>
    <property type="molecule type" value="Genomic_DNA"/>
</dbReference>
<dbReference type="GO" id="GO:0006869">
    <property type="term" value="P:lipid transport"/>
    <property type="evidence" value="ECO:0007669"/>
    <property type="project" value="UniProtKB-KW"/>
</dbReference>
<dbReference type="CDD" id="cd04040">
    <property type="entry name" value="C2D_Tricalbin-like"/>
    <property type="match status" value="1"/>
</dbReference>
<feature type="domain" description="C2" evidence="13">
    <location>
        <begin position="530"/>
        <end position="649"/>
    </location>
</feature>
<sequence length="1151" mass="128100">MEPAKAEEIKQNAEQFNKELAHDEAHTNIYKFRPNTSPNEKASIAKNADLDRHTSAGKRVITDISDSSESKVDPTQIAEQSIPKSPAAAAAAAPPKPVEFPKWYRVGWKQVANPGSKEAGIEVYDSVLKELYYSNLWENSAVVFVSFFATWFIAYFGFSIVWLTVILAFVATYFRTTYSRFVRDARSDAARDLALSAETIEEPIEWLNEFIRRFWLIYEPILSATVIKQVDSILAASTPGFLDSIRLTTFTLGTKPPRVENVLTYTKVEDNTIEMVWNFGFEPNDSANMTREQLKRKIRPKVVLTTRVGRGVVGAGIPILVEDMTFRGKLKIKMSLAEEFPYIHTVRLCFLEEPKGVRDEAVCGELDIPGLSGFIHNTIHSNLRPMMYYPEEFTIDVGALVKGVAVESAIGVLKLVLHNARNIRNMESFGTSDPYVKFAVGPFRKELARTRVIENTLSPYWSETHYLVLNNLIDDLHLEIYDDNVGRDKTLGSATFKLETLVTKPKDSITAPILFDNVNSGEIYFDVEWLPMAERVPEQPIPQSNVGIIRLTIDQAIDLDPQKSTVGEYNPYAELYFNKKLVHTTKKIKRSNSPSWNDIIELFVPNKQSAHLGVIIRDARDFAEDPAVGVYRCPLKALLTSLESKVDTFNLMYADSGKIKLNCEWKPILMDYMPNASGYVDPIGVVKVHIKSANDLKNVEAIGKSDPYVQALLGSKYRDRTAVIDNNLNPVWSEEYLYVPVHSIRETVLLEVVDHELRKKGQLLGRCEVPVNKLATENKDGTYVSNGTLTETAKLFINKEQRGELSYEATFYPKETNAVQSQSGTLVLYLNEAKIEKSNLCVKCLKDNDAYPFYETNAAIYPNPMWEEATDFFVKELDFSQLALEIYQTGSSTPVDVLDIGVKMLIEKMRNELSKDEEGLWFTVPGIAGAKINIYAKFIPTTVPIEASESVNNQGKIQVTVIKGKNLPAADRSGTSDPYVVFVLNGKQVHKTKTVKKDLNPVFDESFEVQVKSRTAAEFYFEVFDWNAISNATKLGIAEIDLRDLNPFEGVEREIPLAENQGSLFVHLLFRPEFVMKKRATSGTFSAAGSAAVNVASSAGQGIVGAGSTIVGGGARVVGGGAKIVGGGARAVTSGFGLLGNKKGSMSEKTS</sequence>
<reference evidence="15" key="1">
    <citation type="submission" date="2021-06" db="EMBL/GenBank/DDBJ databases">
        <authorList>
            <person name="Kallberg Y."/>
            <person name="Tangrot J."/>
            <person name="Rosling A."/>
        </authorList>
    </citation>
    <scope>NUCLEOTIDE SEQUENCE</scope>
    <source>
        <strain evidence="15">BR232B</strain>
    </source>
</reference>
<keyword evidence="3" id="KW-0597">Phosphoprotein</keyword>
<evidence type="ECO:0000256" key="11">
    <source>
        <dbReference type="SAM" id="MobiDB-lite"/>
    </source>
</evidence>
<keyword evidence="4 12" id="KW-0812">Transmembrane</keyword>
<keyword evidence="9" id="KW-0446">Lipid-binding</keyword>
<feature type="domain" description="C2" evidence="13">
    <location>
        <begin position="389"/>
        <end position="511"/>
    </location>
</feature>
<dbReference type="SUPFAM" id="SSF49562">
    <property type="entry name" value="C2 domain (Calcium/lipid-binding domain, CaLB)"/>
    <property type="match status" value="4"/>
</dbReference>
<dbReference type="GO" id="GO:0005789">
    <property type="term" value="C:endoplasmic reticulum membrane"/>
    <property type="evidence" value="ECO:0007669"/>
    <property type="project" value="UniProtKB-SubCell"/>
</dbReference>
<keyword evidence="6" id="KW-0256">Endoplasmic reticulum</keyword>
<dbReference type="Pfam" id="PF25669">
    <property type="entry name" value="SMP_MUG190-like"/>
    <property type="match status" value="1"/>
</dbReference>
<feature type="region of interest" description="Disordered" evidence="11">
    <location>
        <begin position="31"/>
        <end position="90"/>
    </location>
</feature>
<evidence type="ECO:0000259" key="13">
    <source>
        <dbReference type="PROSITE" id="PS50004"/>
    </source>
</evidence>
<evidence type="ECO:0000256" key="4">
    <source>
        <dbReference type="ARBA" id="ARBA00022692"/>
    </source>
</evidence>
<evidence type="ECO:0000256" key="7">
    <source>
        <dbReference type="ARBA" id="ARBA00022989"/>
    </source>
</evidence>
<dbReference type="Pfam" id="PF00168">
    <property type="entry name" value="C2"/>
    <property type="match status" value="4"/>
</dbReference>
<dbReference type="PROSITE" id="PS50004">
    <property type="entry name" value="C2"/>
    <property type="match status" value="4"/>
</dbReference>
<organism evidence="15 16">
    <name type="scientific">Paraglomus brasilianum</name>
    <dbReference type="NCBI Taxonomy" id="144538"/>
    <lineage>
        <taxon>Eukaryota</taxon>
        <taxon>Fungi</taxon>
        <taxon>Fungi incertae sedis</taxon>
        <taxon>Mucoromycota</taxon>
        <taxon>Glomeromycotina</taxon>
        <taxon>Glomeromycetes</taxon>
        <taxon>Paraglomerales</taxon>
        <taxon>Paraglomeraceae</taxon>
        <taxon>Paraglomus</taxon>
    </lineage>
</organism>
<evidence type="ECO:0000256" key="5">
    <source>
        <dbReference type="ARBA" id="ARBA00022737"/>
    </source>
</evidence>
<evidence type="ECO:0000256" key="10">
    <source>
        <dbReference type="ARBA" id="ARBA00023136"/>
    </source>
</evidence>
<dbReference type="InterPro" id="IPR035892">
    <property type="entry name" value="C2_domain_sf"/>
</dbReference>
<evidence type="ECO:0000313" key="15">
    <source>
        <dbReference type="EMBL" id="CAG8587069.1"/>
    </source>
</evidence>
<keyword evidence="16" id="KW-1185">Reference proteome</keyword>
<keyword evidence="10 12" id="KW-0472">Membrane</keyword>
<dbReference type="GO" id="GO:0071944">
    <property type="term" value="C:cell periphery"/>
    <property type="evidence" value="ECO:0007669"/>
    <property type="project" value="UniProtKB-ARBA"/>
</dbReference>
<dbReference type="InterPro" id="IPR017147">
    <property type="entry name" value="Tricalbin"/>
</dbReference>
<feature type="domain" description="SMP-LTD" evidence="14">
    <location>
        <begin position="200"/>
        <end position="398"/>
    </location>
</feature>
<dbReference type="PIRSF" id="PIRSF037232">
    <property type="entry name" value="Tricalbin"/>
    <property type="match status" value="1"/>
</dbReference>
<comment type="caution">
    <text evidence="15">The sequence shown here is derived from an EMBL/GenBank/DDBJ whole genome shotgun (WGS) entry which is preliminary data.</text>
</comment>
<dbReference type="InterPro" id="IPR037756">
    <property type="entry name" value="C2D_Tricalbin"/>
</dbReference>